<dbReference type="PROSITE" id="PS00893">
    <property type="entry name" value="NUDIX_BOX"/>
    <property type="match status" value="1"/>
</dbReference>
<evidence type="ECO:0000256" key="2">
    <source>
        <dbReference type="ARBA" id="ARBA00005582"/>
    </source>
</evidence>
<comment type="cofactor">
    <cofactor evidence="1">
        <name>Mg(2+)</name>
        <dbReference type="ChEBI" id="CHEBI:18420"/>
    </cofactor>
</comment>
<dbReference type="PANTHER" id="PTHR43046:SF16">
    <property type="entry name" value="ADP-RIBOSE PYROPHOSPHATASE YJHB-RELATED"/>
    <property type="match status" value="1"/>
</dbReference>
<dbReference type="PROSITE" id="PS51462">
    <property type="entry name" value="NUDIX"/>
    <property type="match status" value="1"/>
</dbReference>
<dbReference type="AlphaFoldDB" id="A0A511DFL7"/>
<evidence type="ECO:0000256" key="1">
    <source>
        <dbReference type="ARBA" id="ARBA00001946"/>
    </source>
</evidence>
<comment type="similarity">
    <text evidence="2 4">Belongs to the Nudix hydrolase family.</text>
</comment>
<protein>
    <submittedName>
        <fullName evidence="6">Putative MutT/NUDIX-like protein</fullName>
    </submittedName>
</protein>
<dbReference type="InterPro" id="IPR015797">
    <property type="entry name" value="NUDIX_hydrolase-like_dom_sf"/>
</dbReference>
<dbReference type="Pfam" id="PF00293">
    <property type="entry name" value="NUDIX"/>
    <property type="match status" value="1"/>
</dbReference>
<evidence type="ECO:0000256" key="4">
    <source>
        <dbReference type="RuleBase" id="RU003476"/>
    </source>
</evidence>
<dbReference type="SUPFAM" id="SSF55811">
    <property type="entry name" value="Nudix"/>
    <property type="match status" value="1"/>
</dbReference>
<dbReference type="EMBL" id="BJVJ01000021">
    <property type="protein sequence ID" value="GEL23585.1"/>
    <property type="molecule type" value="Genomic_DNA"/>
</dbReference>
<dbReference type="PRINTS" id="PR00502">
    <property type="entry name" value="NUDIXFAMILY"/>
</dbReference>
<dbReference type="RefSeq" id="WP_246115080.1">
    <property type="nucleotide sequence ID" value="NZ_BJVJ01000021.1"/>
</dbReference>
<proteinExistence type="inferred from homology"/>
<organism evidence="6 7">
    <name type="scientific">Pseudonocardia sulfidoxydans NBRC 16205</name>
    <dbReference type="NCBI Taxonomy" id="1223511"/>
    <lineage>
        <taxon>Bacteria</taxon>
        <taxon>Bacillati</taxon>
        <taxon>Actinomycetota</taxon>
        <taxon>Actinomycetes</taxon>
        <taxon>Pseudonocardiales</taxon>
        <taxon>Pseudonocardiaceae</taxon>
        <taxon>Pseudonocardia</taxon>
    </lineage>
</organism>
<sequence length="156" mass="16477">MPATRVQRAAAYVVCVEDGQVLLSRLTPRLGSRWTLPGGGIEHGEHPADTAVREAEEETGLDVRVDDLLTVDSLHLVRDHVTGAELDHHAIRIVYSGTVVGGTLRNEVGGSSDAAAWVPIAALDTLDQVSLVKIGMDAWRATQRDLPGAGVVEGAG</sequence>
<evidence type="ECO:0000313" key="6">
    <source>
        <dbReference type="EMBL" id="GEL23585.1"/>
    </source>
</evidence>
<dbReference type="GO" id="GO:0016787">
    <property type="term" value="F:hydrolase activity"/>
    <property type="evidence" value="ECO:0007669"/>
    <property type="project" value="UniProtKB-KW"/>
</dbReference>
<keyword evidence="3 4" id="KW-0378">Hydrolase</keyword>
<dbReference type="Gene3D" id="3.90.79.10">
    <property type="entry name" value="Nucleoside Triphosphate Pyrophosphohydrolase"/>
    <property type="match status" value="1"/>
</dbReference>
<name>A0A511DFL7_9PSEU</name>
<dbReference type="CDD" id="cd02883">
    <property type="entry name" value="NUDIX_Hydrolase"/>
    <property type="match status" value="1"/>
</dbReference>
<gene>
    <name evidence="6" type="ORF">PSU4_25390</name>
</gene>
<dbReference type="InterPro" id="IPR020084">
    <property type="entry name" value="NUDIX_hydrolase_CS"/>
</dbReference>
<comment type="caution">
    <text evidence="6">The sequence shown here is derived from an EMBL/GenBank/DDBJ whole genome shotgun (WGS) entry which is preliminary data.</text>
</comment>
<accession>A0A511DFL7</accession>
<evidence type="ECO:0000256" key="3">
    <source>
        <dbReference type="ARBA" id="ARBA00022801"/>
    </source>
</evidence>
<dbReference type="Proteomes" id="UP000321685">
    <property type="component" value="Unassembled WGS sequence"/>
</dbReference>
<evidence type="ECO:0000259" key="5">
    <source>
        <dbReference type="PROSITE" id="PS51462"/>
    </source>
</evidence>
<feature type="domain" description="Nudix hydrolase" evidence="5">
    <location>
        <begin position="5"/>
        <end position="142"/>
    </location>
</feature>
<dbReference type="InterPro" id="IPR020476">
    <property type="entry name" value="Nudix_hydrolase"/>
</dbReference>
<dbReference type="InterPro" id="IPR000086">
    <property type="entry name" value="NUDIX_hydrolase_dom"/>
</dbReference>
<dbReference type="PANTHER" id="PTHR43046">
    <property type="entry name" value="GDP-MANNOSE MANNOSYL HYDROLASE"/>
    <property type="match status" value="1"/>
</dbReference>
<evidence type="ECO:0000313" key="7">
    <source>
        <dbReference type="Proteomes" id="UP000321685"/>
    </source>
</evidence>
<reference evidence="6 7" key="1">
    <citation type="submission" date="2019-07" db="EMBL/GenBank/DDBJ databases">
        <title>Whole genome shotgun sequence of Pseudonocardia sulfidoxydans NBRC 16205.</title>
        <authorList>
            <person name="Hosoyama A."/>
            <person name="Uohara A."/>
            <person name="Ohji S."/>
            <person name="Ichikawa N."/>
        </authorList>
    </citation>
    <scope>NUCLEOTIDE SEQUENCE [LARGE SCALE GENOMIC DNA]</scope>
    <source>
        <strain evidence="6 7">NBRC 16205</strain>
    </source>
</reference>
<keyword evidence="7" id="KW-1185">Reference proteome</keyword>